<dbReference type="Proteomes" id="UP000295292">
    <property type="component" value="Unassembled WGS sequence"/>
</dbReference>
<reference evidence="1 2" key="1">
    <citation type="submission" date="2019-03" db="EMBL/GenBank/DDBJ databases">
        <title>Genomic Encyclopedia of Archaeal and Bacterial Type Strains, Phase II (KMG-II): from individual species to whole genera.</title>
        <authorList>
            <person name="Goeker M."/>
        </authorList>
    </citation>
    <scope>NUCLEOTIDE SEQUENCE [LARGE SCALE GENOMIC DNA]</scope>
    <source>
        <strain evidence="1 2">DSM 28353</strain>
    </source>
</reference>
<dbReference type="OrthoDB" id="1036397at2"/>
<proteinExistence type="predicted"/>
<dbReference type="EMBL" id="SNYV01000011">
    <property type="protein sequence ID" value="TDQ79830.1"/>
    <property type="molecule type" value="Genomic_DNA"/>
</dbReference>
<evidence type="ECO:0008006" key="3">
    <source>
        <dbReference type="Google" id="ProtNLM"/>
    </source>
</evidence>
<accession>A0A4R6WHW6</accession>
<dbReference type="RefSeq" id="WP_133583592.1">
    <property type="nucleotide sequence ID" value="NZ_SNYV01000011.1"/>
</dbReference>
<name>A0A4R6WHW6_9SPHI</name>
<dbReference type="AlphaFoldDB" id="A0A4R6WHW6"/>
<protein>
    <recommendedName>
        <fullName evidence="3">HMA domain-containing protein</fullName>
    </recommendedName>
</protein>
<keyword evidence="2" id="KW-1185">Reference proteome</keyword>
<evidence type="ECO:0000313" key="1">
    <source>
        <dbReference type="EMBL" id="TDQ79830.1"/>
    </source>
</evidence>
<sequence length="70" mass="8232">MIYIFATSVQTDQDIEELKPYLNEKLPDAKWNFDIEDCDNIFRVDTPTLRAESIVRLLSDAGYRCEELPY</sequence>
<evidence type="ECO:0000313" key="2">
    <source>
        <dbReference type="Proteomes" id="UP000295292"/>
    </source>
</evidence>
<gene>
    <name evidence="1" type="ORF">CLV99_1280</name>
</gene>
<comment type="caution">
    <text evidence="1">The sequence shown here is derived from an EMBL/GenBank/DDBJ whole genome shotgun (WGS) entry which is preliminary data.</text>
</comment>
<organism evidence="1 2">
    <name type="scientific">Sphingobacterium yanglingense</name>
    <dbReference type="NCBI Taxonomy" id="1437280"/>
    <lineage>
        <taxon>Bacteria</taxon>
        <taxon>Pseudomonadati</taxon>
        <taxon>Bacteroidota</taxon>
        <taxon>Sphingobacteriia</taxon>
        <taxon>Sphingobacteriales</taxon>
        <taxon>Sphingobacteriaceae</taxon>
        <taxon>Sphingobacterium</taxon>
    </lineage>
</organism>